<accession>A0A368XVG2</accession>
<dbReference type="PANTHER" id="PTHR33452:SF1">
    <property type="entry name" value="INNER MEMBRANE PROTEIN YPHA-RELATED"/>
    <property type="match status" value="1"/>
</dbReference>
<dbReference type="AlphaFoldDB" id="A0A368XVG2"/>
<reference evidence="8 9" key="1">
    <citation type="submission" date="2018-07" db="EMBL/GenBank/DDBJ databases">
        <title>Genomic Encyclopedia of Type Strains, Phase IV (KMG-IV): sequencing the most valuable type-strain genomes for metagenomic binning, comparative biology and taxonomic classification.</title>
        <authorList>
            <person name="Goeker M."/>
        </authorList>
    </citation>
    <scope>NUCLEOTIDE SEQUENCE [LARGE SCALE GENOMIC DNA]</scope>
    <source>
        <strain evidence="8 9">DSM 21634</strain>
    </source>
</reference>
<evidence type="ECO:0000256" key="2">
    <source>
        <dbReference type="ARBA" id="ARBA00006679"/>
    </source>
</evidence>
<dbReference type="Proteomes" id="UP000252884">
    <property type="component" value="Unassembled WGS sequence"/>
</dbReference>
<feature type="transmembrane region" description="Helical" evidence="7">
    <location>
        <begin position="52"/>
        <end position="72"/>
    </location>
</feature>
<dbReference type="InterPro" id="IPR051907">
    <property type="entry name" value="DoxX-like_oxidoreductase"/>
</dbReference>
<evidence type="ECO:0000313" key="9">
    <source>
        <dbReference type="Proteomes" id="UP000252884"/>
    </source>
</evidence>
<dbReference type="PANTHER" id="PTHR33452">
    <property type="entry name" value="OXIDOREDUCTASE CATD-RELATED"/>
    <property type="match status" value="1"/>
</dbReference>
<evidence type="ECO:0000256" key="7">
    <source>
        <dbReference type="SAM" id="Phobius"/>
    </source>
</evidence>
<feature type="transmembrane region" description="Helical" evidence="7">
    <location>
        <begin position="79"/>
        <end position="101"/>
    </location>
</feature>
<evidence type="ECO:0000256" key="5">
    <source>
        <dbReference type="ARBA" id="ARBA00022989"/>
    </source>
</evidence>
<feature type="transmembrane region" description="Helical" evidence="7">
    <location>
        <begin position="113"/>
        <end position="136"/>
    </location>
</feature>
<keyword evidence="3" id="KW-1003">Cell membrane</keyword>
<dbReference type="InterPro" id="IPR032808">
    <property type="entry name" value="DoxX"/>
</dbReference>
<name>A0A368XVG2_9BURK</name>
<dbReference type="EMBL" id="QPJK01000005">
    <property type="protein sequence ID" value="RCW70517.1"/>
    <property type="molecule type" value="Genomic_DNA"/>
</dbReference>
<evidence type="ECO:0000256" key="3">
    <source>
        <dbReference type="ARBA" id="ARBA00022475"/>
    </source>
</evidence>
<dbReference type="GO" id="GO:0005886">
    <property type="term" value="C:plasma membrane"/>
    <property type="evidence" value="ECO:0007669"/>
    <property type="project" value="UniProtKB-SubCell"/>
</dbReference>
<keyword evidence="5 7" id="KW-1133">Transmembrane helix</keyword>
<proteinExistence type="inferred from homology"/>
<feature type="transmembrane region" description="Helical" evidence="7">
    <location>
        <begin position="21"/>
        <end position="46"/>
    </location>
</feature>
<dbReference type="RefSeq" id="WP_114469441.1">
    <property type="nucleotide sequence ID" value="NZ_QPJK01000005.1"/>
</dbReference>
<protein>
    <submittedName>
        <fullName evidence="8">Putative oxidoreductase</fullName>
    </submittedName>
</protein>
<keyword evidence="4 7" id="KW-0812">Transmembrane</keyword>
<evidence type="ECO:0000313" key="8">
    <source>
        <dbReference type="EMBL" id="RCW70517.1"/>
    </source>
</evidence>
<evidence type="ECO:0000256" key="6">
    <source>
        <dbReference type="ARBA" id="ARBA00023136"/>
    </source>
</evidence>
<sequence>MNAHPIAPSPAQDALALVGRILLAVLFIPAGFGKLTGFAGTVGYIGSVGLPLPQVGAALAIVVELGLGLALLVGFKTRLAALVLAVFTLAASFFFHNYWAVPADKAMVQQLMFMKNVAIAGGLLAFVAFGAGRFSVDRR</sequence>
<keyword evidence="9" id="KW-1185">Reference proteome</keyword>
<comment type="subcellular location">
    <subcellularLocation>
        <location evidence="1">Cell membrane</location>
        <topology evidence="1">Multi-pass membrane protein</topology>
    </subcellularLocation>
</comment>
<organism evidence="8 9">
    <name type="scientific">Pseudorhodoferax soli</name>
    <dbReference type="NCBI Taxonomy" id="545864"/>
    <lineage>
        <taxon>Bacteria</taxon>
        <taxon>Pseudomonadati</taxon>
        <taxon>Pseudomonadota</taxon>
        <taxon>Betaproteobacteria</taxon>
        <taxon>Burkholderiales</taxon>
        <taxon>Comamonadaceae</taxon>
    </lineage>
</organism>
<comment type="similarity">
    <text evidence="2">Belongs to the DoxX family.</text>
</comment>
<dbReference type="OrthoDB" id="9792760at2"/>
<keyword evidence="6 7" id="KW-0472">Membrane</keyword>
<dbReference type="Pfam" id="PF07681">
    <property type="entry name" value="DoxX"/>
    <property type="match status" value="1"/>
</dbReference>
<comment type="caution">
    <text evidence="8">The sequence shown here is derived from an EMBL/GenBank/DDBJ whole genome shotgun (WGS) entry which is preliminary data.</text>
</comment>
<evidence type="ECO:0000256" key="1">
    <source>
        <dbReference type="ARBA" id="ARBA00004651"/>
    </source>
</evidence>
<gene>
    <name evidence="8" type="ORF">DES41_105460</name>
</gene>
<evidence type="ECO:0000256" key="4">
    <source>
        <dbReference type="ARBA" id="ARBA00022692"/>
    </source>
</evidence>